<protein>
    <submittedName>
        <fullName evidence="2">Uncharacterized protein</fullName>
    </submittedName>
</protein>
<sequence>MLLPSHTYLLLALYTLSLITLVTIRVNLLPFNIDQLIGSSSDELTAVLHWHNVGPVIVTAISLLNIEVLHLLLASIVCVAAVLVSHGLFNHYLETTPVNTVNPVKLIVRVLCYARKHKYPENRSDLLGGRGSFKTRLG</sequence>
<dbReference type="InParanoid" id="A0A1X7THT1"/>
<dbReference type="AlphaFoldDB" id="A0A1X7THT1"/>
<keyword evidence="1" id="KW-1133">Transmembrane helix</keyword>
<dbReference type="EnsemblMetazoa" id="Aqu2.1.14299_001">
    <property type="protein sequence ID" value="Aqu2.1.14299_001"/>
    <property type="gene ID" value="Aqu2.1.14299"/>
</dbReference>
<feature type="transmembrane region" description="Helical" evidence="1">
    <location>
        <begin position="71"/>
        <end position="89"/>
    </location>
</feature>
<organism evidence="2">
    <name type="scientific">Amphimedon queenslandica</name>
    <name type="common">Sponge</name>
    <dbReference type="NCBI Taxonomy" id="400682"/>
    <lineage>
        <taxon>Eukaryota</taxon>
        <taxon>Metazoa</taxon>
        <taxon>Porifera</taxon>
        <taxon>Demospongiae</taxon>
        <taxon>Heteroscleromorpha</taxon>
        <taxon>Haplosclerida</taxon>
        <taxon>Niphatidae</taxon>
        <taxon>Amphimedon</taxon>
    </lineage>
</organism>
<keyword evidence="1" id="KW-0812">Transmembrane</keyword>
<accession>A0A1X7THT1</accession>
<feature type="transmembrane region" description="Helical" evidence="1">
    <location>
        <begin position="7"/>
        <end position="26"/>
    </location>
</feature>
<reference evidence="2" key="1">
    <citation type="submission" date="2017-05" db="UniProtKB">
        <authorList>
            <consortium name="EnsemblMetazoa"/>
        </authorList>
    </citation>
    <scope>IDENTIFICATION</scope>
</reference>
<evidence type="ECO:0000256" key="1">
    <source>
        <dbReference type="SAM" id="Phobius"/>
    </source>
</evidence>
<name>A0A1X7THT1_AMPQE</name>
<keyword evidence="1" id="KW-0472">Membrane</keyword>
<evidence type="ECO:0000313" key="2">
    <source>
        <dbReference type="EnsemblMetazoa" id="Aqu2.1.14299_001"/>
    </source>
</evidence>
<proteinExistence type="predicted"/>
<feature type="transmembrane region" description="Helical" evidence="1">
    <location>
        <begin position="46"/>
        <end position="64"/>
    </location>
</feature>